<dbReference type="PATRIC" id="fig|1310630.3.peg.3697"/>
<comment type="caution">
    <text evidence="1">The sequence shown here is derived from an EMBL/GenBank/DDBJ whole genome shotgun (WGS) entry which is preliminary data.</text>
</comment>
<dbReference type="RefSeq" id="WP_150111803.1">
    <property type="nucleotide sequence ID" value="NZ_JEXJ01000123.1"/>
</dbReference>
<dbReference type="AlphaFoldDB" id="A0A009RWU7"/>
<proteinExistence type="predicted"/>
<gene>
    <name evidence="1" type="ORF">J529_3835</name>
</gene>
<accession>A0A009RWU7</accession>
<dbReference type="EMBL" id="JEXJ01000123">
    <property type="protein sequence ID" value="EXC45201.1"/>
    <property type="molecule type" value="Genomic_DNA"/>
</dbReference>
<evidence type="ECO:0000313" key="1">
    <source>
        <dbReference type="EMBL" id="EXC45201.1"/>
    </source>
</evidence>
<sequence length="249" mass="28901">MQSNKVNSIQSVDDFFLAEKTEELIELIRNDKNPIELLATKNAVNLKHPNPDKDSTNKWVFLEKNRHTLLLKQAIDDGQIVDEIELIPDERIFPLVINSPESELLDSSECLELLLNHDSEEDDLLVKINASKNYGLRRLSRQDLYITKKSWNNYKRNPKTNSGIDRATQNSIEDLHQLILILKHIILEESGAKHKDLTDQIMDLLSTKESNLNVSKINKIFGEVNKRQKNALRKNIIKIFKENKYKSKY</sequence>
<evidence type="ECO:0000313" key="2">
    <source>
        <dbReference type="Proteomes" id="UP000020735"/>
    </source>
</evidence>
<organism evidence="1 2">
    <name type="scientific">Acinetobacter baumannii 99063</name>
    <dbReference type="NCBI Taxonomy" id="1310630"/>
    <lineage>
        <taxon>Bacteria</taxon>
        <taxon>Pseudomonadati</taxon>
        <taxon>Pseudomonadota</taxon>
        <taxon>Gammaproteobacteria</taxon>
        <taxon>Moraxellales</taxon>
        <taxon>Moraxellaceae</taxon>
        <taxon>Acinetobacter</taxon>
        <taxon>Acinetobacter calcoaceticus/baumannii complex</taxon>
    </lineage>
</organism>
<protein>
    <submittedName>
        <fullName evidence="1">Uncharacterized protein</fullName>
    </submittedName>
</protein>
<name>A0A009RWU7_ACIBA</name>
<dbReference type="Proteomes" id="UP000020735">
    <property type="component" value="Unassembled WGS sequence"/>
</dbReference>
<reference evidence="1 2" key="1">
    <citation type="submission" date="2014-02" db="EMBL/GenBank/DDBJ databases">
        <title>Comparative genomics and transcriptomics to identify genetic mechanisms underlying the emergence of carbapenem resistant Acinetobacter baumannii (CRAb).</title>
        <authorList>
            <person name="Harris A.D."/>
            <person name="Johnson K.J."/>
            <person name="George J."/>
            <person name="Shefchek K."/>
            <person name="Daugherty S.C."/>
            <person name="Parankush S."/>
            <person name="Sadzewicz L."/>
            <person name="Tallon L."/>
            <person name="Sengamalay N."/>
            <person name="Hazen T.H."/>
            <person name="Rasko D.A."/>
        </authorList>
    </citation>
    <scope>NUCLEOTIDE SEQUENCE [LARGE SCALE GENOMIC DNA]</scope>
    <source>
        <strain evidence="1 2">99063</strain>
    </source>
</reference>